<feature type="transmembrane region" description="Helical" evidence="1">
    <location>
        <begin position="266"/>
        <end position="288"/>
    </location>
</feature>
<keyword evidence="1" id="KW-0812">Transmembrane</keyword>
<evidence type="ECO:0008006" key="4">
    <source>
        <dbReference type="Google" id="ProtNLM"/>
    </source>
</evidence>
<protein>
    <recommendedName>
        <fullName evidence="4">PH (Pleckstrin Homology) domain-containing protein</fullName>
    </recommendedName>
</protein>
<feature type="transmembrane region" description="Helical" evidence="1">
    <location>
        <begin position="49"/>
        <end position="67"/>
    </location>
</feature>
<feature type="transmembrane region" description="Helical" evidence="1">
    <location>
        <begin position="182"/>
        <end position="202"/>
    </location>
</feature>
<proteinExistence type="predicted"/>
<organism evidence="2 3">
    <name type="scientific">Mucilaginibacter jinjuensis</name>
    <dbReference type="NCBI Taxonomy" id="1176721"/>
    <lineage>
        <taxon>Bacteria</taxon>
        <taxon>Pseudomonadati</taxon>
        <taxon>Bacteroidota</taxon>
        <taxon>Sphingobacteriia</taxon>
        <taxon>Sphingobacteriales</taxon>
        <taxon>Sphingobacteriaceae</taxon>
        <taxon>Mucilaginibacter</taxon>
    </lineage>
</organism>
<keyword evidence="1" id="KW-1133">Transmembrane helix</keyword>
<dbReference type="EMBL" id="CP117167">
    <property type="protein sequence ID" value="WCT13560.1"/>
    <property type="molecule type" value="Genomic_DNA"/>
</dbReference>
<gene>
    <name evidence="2" type="ORF">PQO05_06370</name>
</gene>
<evidence type="ECO:0000256" key="1">
    <source>
        <dbReference type="SAM" id="Phobius"/>
    </source>
</evidence>
<feature type="transmembrane region" description="Helical" evidence="1">
    <location>
        <begin position="22"/>
        <end position="43"/>
    </location>
</feature>
<feature type="transmembrane region" description="Helical" evidence="1">
    <location>
        <begin position="295"/>
        <end position="311"/>
    </location>
</feature>
<accession>A0ABY7TAM8</accession>
<feature type="transmembrane region" description="Helical" evidence="1">
    <location>
        <begin position="208"/>
        <end position="226"/>
    </location>
</feature>
<dbReference type="RefSeq" id="WP_273631869.1">
    <property type="nucleotide sequence ID" value="NZ_CP117167.1"/>
</dbReference>
<keyword evidence="3" id="KW-1185">Reference proteome</keyword>
<sequence length="396" mass="44655">MNTSTTLLYTEKEYNVSRGSKILAYVFSVGLGVGAIACFYLASQKHTDSWYIWLGVGLLILAVSLYIDCARSKIIISNEKIIVTGFFKTKELLIKDIAGYKTDKNQIFIKPAAKGLPTLAVSGVTHYKDYELLLMWIHTHFKDLDKQEYNNQVAKILNSPDLGTSTKDRKAKLTQARKTCKLLNIAGAVLLIALLICPIYPILYKLTIPIAIGFPLLCIIILYVNIDIITLKDDDKTNAYPTLDTAFYTSGGGLLIRSLFDFKLMSYVDCLLPVTGFVVILSLIFFLICKSKNTFRFGAIAIFFVLIYSYGSCIEINCNFDNNSLQILYAKVMDKRTFSGKSTEYDLYLSQWGSQTGIQETRVSHALYDRVAKGQRINVYVKPGLLRIPWFFVSDY</sequence>
<name>A0ABY7TAM8_9SPHI</name>
<dbReference type="Proteomes" id="UP001216139">
    <property type="component" value="Chromosome"/>
</dbReference>
<evidence type="ECO:0000313" key="2">
    <source>
        <dbReference type="EMBL" id="WCT13560.1"/>
    </source>
</evidence>
<keyword evidence="1" id="KW-0472">Membrane</keyword>
<evidence type="ECO:0000313" key="3">
    <source>
        <dbReference type="Proteomes" id="UP001216139"/>
    </source>
</evidence>
<reference evidence="2 3" key="1">
    <citation type="submission" date="2023-02" db="EMBL/GenBank/DDBJ databases">
        <title>Genome sequence of Mucilaginibacter jinjuensis strain KACC 16571.</title>
        <authorList>
            <person name="Kim S."/>
            <person name="Heo J."/>
            <person name="Kwon S.-W."/>
        </authorList>
    </citation>
    <scope>NUCLEOTIDE SEQUENCE [LARGE SCALE GENOMIC DNA]</scope>
    <source>
        <strain evidence="2 3">KACC 16571</strain>
    </source>
</reference>